<evidence type="ECO:0000256" key="2">
    <source>
        <dbReference type="ARBA" id="ARBA00005982"/>
    </source>
</evidence>
<gene>
    <name evidence="7" type="ORF">FPZ43_03615</name>
</gene>
<comment type="similarity">
    <text evidence="2">Belongs to the major facilitator superfamily. Proton-dependent oligopeptide transporter (POT/PTR) (TC 2.A.17) family.</text>
</comment>
<evidence type="ECO:0000256" key="1">
    <source>
        <dbReference type="ARBA" id="ARBA00004141"/>
    </source>
</evidence>
<evidence type="ECO:0000256" key="4">
    <source>
        <dbReference type="ARBA" id="ARBA00022989"/>
    </source>
</evidence>
<feature type="transmembrane region" description="Helical" evidence="6">
    <location>
        <begin position="186"/>
        <end position="204"/>
    </location>
</feature>
<dbReference type="PANTHER" id="PTHR11654">
    <property type="entry name" value="OLIGOPEPTIDE TRANSPORTER-RELATED"/>
    <property type="match status" value="1"/>
</dbReference>
<dbReference type="GO" id="GO:0016020">
    <property type="term" value="C:membrane"/>
    <property type="evidence" value="ECO:0007669"/>
    <property type="project" value="UniProtKB-SubCell"/>
</dbReference>
<dbReference type="SUPFAM" id="SSF103473">
    <property type="entry name" value="MFS general substrate transporter"/>
    <property type="match status" value="1"/>
</dbReference>
<dbReference type="RefSeq" id="WP_146380469.1">
    <property type="nucleotide sequence ID" value="NZ_VOEJ01000001.1"/>
</dbReference>
<dbReference type="EMBL" id="VOEJ01000001">
    <property type="protein sequence ID" value="TWR31572.1"/>
    <property type="molecule type" value="Genomic_DNA"/>
</dbReference>
<feature type="transmembrane region" description="Helical" evidence="6">
    <location>
        <begin position="347"/>
        <end position="369"/>
    </location>
</feature>
<protein>
    <submittedName>
        <fullName evidence="7">POT family MFS transporter</fullName>
    </submittedName>
</protein>
<organism evidence="7 8">
    <name type="scientific">Mucilaginibacter pallidiroseus</name>
    <dbReference type="NCBI Taxonomy" id="2599295"/>
    <lineage>
        <taxon>Bacteria</taxon>
        <taxon>Pseudomonadati</taxon>
        <taxon>Bacteroidota</taxon>
        <taxon>Sphingobacteriia</taxon>
        <taxon>Sphingobacteriales</taxon>
        <taxon>Sphingobacteriaceae</taxon>
        <taxon>Mucilaginibacter</taxon>
    </lineage>
</organism>
<dbReference type="InterPro" id="IPR000109">
    <property type="entry name" value="POT_fam"/>
</dbReference>
<keyword evidence="4 6" id="KW-1133">Transmembrane helix</keyword>
<evidence type="ECO:0000256" key="3">
    <source>
        <dbReference type="ARBA" id="ARBA00022692"/>
    </source>
</evidence>
<feature type="transmembrane region" description="Helical" evidence="6">
    <location>
        <begin position="119"/>
        <end position="138"/>
    </location>
</feature>
<evidence type="ECO:0000313" key="7">
    <source>
        <dbReference type="EMBL" id="TWR31572.1"/>
    </source>
</evidence>
<feature type="transmembrane region" description="Helical" evidence="6">
    <location>
        <begin position="95"/>
        <end position="113"/>
    </location>
</feature>
<feature type="transmembrane region" description="Helical" evidence="6">
    <location>
        <begin position="30"/>
        <end position="48"/>
    </location>
</feature>
<comment type="caution">
    <text evidence="7">The sequence shown here is derived from an EMBL/GenBank/DDBJ whole genome shotgun (WGS) entry which is preliminary data.</text>
</comment>
<feature type="transmembrane region" description="Helical" evidence="6">
    <location>
        <begin position="381"/>
        <end position="404"/>
    </location>
</feature>
<evidence type="ECO:0000256" key="6">
    <source>
        <dbReference type="SAM" id="Phobius"/>
    </source>
</evidence>
<proteinExistence type="inferred from homology"/>
<keyword evidence="3 6" id="KW-0812">Transmembrane</keyword>
<dbReference type="GO" id="GO:0022857">
    <property type="term" value="F:transmembrane transporter activity"/>
    <property type="evidence" value="ECO:0007669"/>
    <property type="project" value="InterPro"/>
</dbReference>
<feature type="transmembrane region" description="Helical" evidence="6">
    <location>
        <begin position="68"/>
        <end position="90"/>
    </location>
</feature>
<feature type="transmembrane region" description="Helical" evidence="6">
    <location>
        <begin position="159"/>
        <end position="180"/>
    </location>
</feature>
<name>A0A563UJM5_9SPHI</name>
<evidence type="ECO:0000313" key="8">
    <source>
        <dbReference type="Proteomes" id="UP000320042"/>
    </source>
</evidence>
<dbReference type="Gene3D" id="1.20.1250.20">
    <property type="entry name" value="MFS general substrate transporter like domains"/>
    <property type="match status" value="2"/>
</dbReference>
<keyword evidence="8" id="KW-1185">Reference proteome</keyword>
<sequence length="504" mass="56312">MAKDLEIERPKGKIPRSVPFIIGNEFSERFSFYGMKSILAIFLVNQFFNPSHNPALTTTAEAQSNYYNHLFSTLVYFTPLVGAVLADWFFGKYRLILFGSIIYTFGHFILSMFDTSLNGFVAGLVVIAIAAGGIKSCVSANVGDQFDHSNQHLMSKIYSWFYFSINAGSTVSILLIPYLYEHFGAAVAFGVPGVLMALATVIFFSGRKQYVKVPPSGVKKQNFITVSAYMIGQLFSKKAPTKTAWQNTEVKYGAEKTEAIRAIWSVMAVFAFIPIFWGMWDMNSSEWALQADKLNLDLGALFGHLHILPSQVQFVNALFLLILIPVFNYGIYPLVEKIGIKLTPLRKIGAGLFITGFSFVIIALIQIGLQNGHQPSIWWQILAFVVLSAGEVMVSITGLEYAYTQSPPSMKSTMTGLWYFTYSVGTFFTTLISKNIANKGVFSYFEGDKYFWLFVGIMAFFVVLFIIVSPYIKEKSFLVDDTLAKGLNIKGDHTNEIHPDNPIV</sequence>
<feature type="transmembrane region" description="Helical" evidence="6">
    <location>
        <begin position="449"/>
        <end position="468"/>
    </location>
</feature>
<dbReference type="AlphaFoldDB" id="A0A563UJM5"/>
<dbReference type="Pfam" id="PF00854">
    <property type="entry name" value="PTR2"/>
    <property type="match status" value="1"/>
</dbReference>
<feature type="transmembrane region" description="Helical" evidence="6">
    <location>
        <begin position="262"/>
        <end position="280"/>
    </location>
</feature>
<keyword evidence="5 6" id="KW-0472">Membrane</keyword>
<comment type="subcellular location">
    <subcellularLocation>
        <location evidence="1">Membrane</location>
        <topology evidence="1">Multi-pass membrane protein</topology>
    </subcellularLocation>
</comment>
<dbReference type="OrthoDB" id="9772725at2"/>
<dbReference type="InterPro" id="IPR036259">
    <property type="entry name" value="MFS_trans_sf"/>
</dbReference>
<feature type="transmembrane region" description="Helical" evidence="6">
    <location>
        <begin position="314"/>
        <end position="335"/>
    </location>
</feature>
<evidence type="ECO:0000256" key="5">
    <source>
        <dbReference type="ARBA" id="ARBA00023136"/>
    </source>
</evidence>
<dbReference type="Proteomes" id="UP000320042">
    <property type="component" value="Unassembled WGS sequence"/>
</dbReference>
<feature type="transmembrane region" description="Helical" evidence="6">
    <location>
        <begin position="416"/>
        <end position="437"/>
    </location>
</feature>
<reference evidence="7 8" key="1">
    <citation type="submission" date="2019-07" db="EMBL/GenBank/DDBJ databases">
        <authorList>
            <person name="Kim J."/>
        </authorList>
    </citation>
    <scope>NUCLEOTIDE SEQUENCE [LARGE SCALE GENOMIC DNA]</scope>
    <source>
        <strain evidence="8">dk17</strain>
    </source>
</reference>
<accession>A0A563UJM5</accession>